<dbReference type="PANTHER" id="PTHR10127">
    <property type="entry name" value="DISCOIDIN, CUB, EGF, LAMININ , AND ZINC METALLOPROTEASE DOMAIN CONTAINING"/>
    <property type="match status" value="1"/>
</dbReference>
<keyword evidence="7" id="KW-1185">Reference proteome</keyword>
<evidence type="ECO:0000313" key="7">
    <source>
        <dbReference type="Proteomes" id="UP001177023"/>
    </source>
</evidence>
<comment type="cofactor">
    <cofactor evidence="2 3">
        <name>Zn(2+)</name>
        <dbReference type="ChEBI" id="CHEBI:29105"/>
    </cofactor>
    <text evidence="2 3">Binds 1 zinc ion per subunit.</text>
</comment>
<dbReference type="SUPFAM" id="SSF55486">
    <property type="entry name" value="Metalloproteases ('zincins'), catalytic domain"/>
    <property type="match status" value="1"/>
</dbReference>
<dbReference type="PROSITE" id="PS51864">
    <property type="entry name" value="ASTACIN"/>
    <property type="match status" value="1"/>
</dbReference>
<feature type="binding site" evidence="2">
    <location>
        <position position="107"/>
    </location>
    <ligand>
        <name>Zn(2+)</name>
        <dbReference type="ChEBI" id="CHEBI:29105"/>
        <note>catalytic</note>
    </ligand>
</feature>
<dbReference type="GO" id="GO:0004222">
    <property type="term" value="F:metalloendopeptidase activity"/>
    <property type="evidence" value="ECO:0007669"/>
    <property type="project" value="UniProtKB-UniRule"/>
</dbReference>
<keyword evidence="1" id="KW-1015">Disulfide bond</keyword>
<dbReference type="EC" id="3.4.24.-" evidence="3"/>
<keyword evidence="2 3" id="KW-0645">Protease</keyword>
<evidence type="ECO:0000256" key="1">
    <source>
        <dbReference type="ARBA" id="ARBA00023157"/>
    </source>
</evidence>
<evidence type="ECO:0000313" key="6">
    <source>
        <dbReference type="EMBL" id="CAJ0580059.1"/>
    </source>
</evidence>
<protein>
    <recommendedName>
        <fullName evidence="3">Metalloendopeptidase</fullName>
        <ecNumber evidence="3">3.4.24.-</ecNumber>
    </recommendedName>
</protein>
<gene>
    <name evidence="6" type="ORF">MSPICULIGERA_LOCUS18262</name>
</gene>
<dbReference type="PANTHER" id="PTHR10127:SF829">
    <property type="entry name" value="ZINC METALLOPROTEINASE NAS-6"/>
    <property type="match status" value="1"/>
</dbReference>
<dbReference type="InterPro" id="IPR001506">
    <property type="entry name" value="Peptidase_M12A"/>
</dbReference>
<dbReference type="GO" id="GO:0008270">
    <property type="term" value="F:zinc ion binding"/>
    <property type="evidence" value="ECO:0007669"/>
    <property type="project" value="UniProtKB-UniRule"/>
</dbReference>
<dbReference type="InterPro" id="IPR024079">
    <property type="entry name" value="MetalloPept_cat_dom_sf"/>
</dbReference>
<dbReference type="Pfam" id="PF01400">
    <property type="entry name" value="Astacin"/>
    <property type="match status" value="1"/>
</dbReference>
<organism evidence="6 7">
    <name type="scientific">Mesorhabditis spiculigera</name>
    <dbReference type="NCBI Taxonomy" id="96644"/>
    <lineage>
        <taxon>Eukaryota</taxon>
        <taxon>Metazoa</taxon>
        <taxon>Ecdysozoa</taxon>
        <taxon>Nematoda</taxon>
        <taxon>Chromadorea</taxon>
        <taxon>Rhabditida</taxon>
        <taxon>Rhabditina</taxon>
        <taxon>Rhabditomorpha</taxon>
        <taxon>Rhabditoidea</taxon>
        <taxon>Rhabditidae</taxon>
        <taxon>Mesorhabditinae</taxon>
        <taxon>Mesorhabditis</taxon>
    </lineage>
</organism>
<accession>A0AA36D579</accession>
<feature type="binding site" evidence="2">
    <location>
        <position position="97"/>
    </location>
    <ligand>
        <name>Zn(2+)</name>
        <dbReference type="ChEBI" id="CHEBI:29105"/>
        <note>catalytic</note>
    </ligand>
</feature>
<comment type="caution">
    <text evidence="2">Lacks conserved residue(s) required for the propagation of feature annotation.</text>
</comment>
<sequence>MVDITSFDMNDGAAQQPWLRSGKYQGDINIDPTLLREPDEFVFFNAVKNREQTWPDAEVPYVLDANFCRCYSQVGRTGGKQEVSLGAGCLVHETIIHELMHSVGFWHEHSRADRDDHVKVNYGNIVAGASSQFDKLPKSIQDLLDEPYDYFSVMHYEATAFATNARYSIESLDERLTDLMGTGTDLSYGDKRKINKLYNCPSPIGLDELGKSRAGRQLATSHQSSRSDELEEGKEVSEISSTPLDVTTTDDDLSVLDPEELLRIFEIE</sequence>
<dbReference type="Proteomes" id="UP001177023">
    <property type="component" value="Unassembled WGS sequence"/>
</dbReference>
<feature type="compositionally biased region" description="Basic and acidic residues" evidence="4">
    <location>
        <begin position="225"/>
        <end position="237"/>
    </location>
</feature>
<evidence type="ECO:0000256" key="3">
    <source>
        <dbReference type="RuleBase" id="RU361183"/>
    </source>
</evidence>
<dbReference type="InterPro" id="IPR006026">
    <property type="entry name" value="Peptidase_Metallo"/>
</dbReference>
<feature type="region of interest" description="Disordered" evidence="4">
    <location>
        <begin position="213"/>
        <end position="251"/>
    </location>
</feature>
<proteinExistence type="predicted"/>
<dbReference type="InterPro" id="IPR034035">
    <property type="entry name" value="Astacin-like_dom"/>
</dbReference>
<feature type="active site" evidence="2">
    <location>
        <position position="98"/>
    </location>
</feature>
<dbReference type="AlphaFoldDB" id="A0AA36D579"/>
<dbReference type="SMART" id="SM00235">
    <property type="entry name" value="ZnMc"/>
    <property type="match status" value="1"/>
</dbReference>
<name>A0AA36D579_9BILA</name>
<keyword evidence="2 3" id="KW-0862">Zinc</keyword>
<evidence type="ECO:0000256" key="2">
    <source>
        <dbReference type="PROSITE-ProRule" id="PRU01211"/>
    </source>
</evidence>
<evidence type="ECO:0000256" key="4">
    <source>
        <dbReference type="SAM" id="MobiDB-lite"/>
    </source>
</evidence>
<feature type="non-terminal residue" evidence="6">
    <location>
        <position position="1"/>
    </location>
</feature>
<feature type="domain" description="Peptidase M12A" evidence="5">
    <location>
        <begin position="1"/>
        <end position="201"/>
    </location>
</feature>
<keyword evidence="2 3" id="KW-0378">Hydrolase</keyword>
<evidence type="ECO:0000259" key="5">
    <source>
        <dbReference type="PROSITE" id="PS51864"/>
    </source>
</evidence>
<dbReference type="PRINTS" id="PR00480">
    <property type="entry name" value="ASTACIN"/>
</dbReference>
<keyword evidence="2 3" id="KW-0482">Metalloprotease</keyword>
<dbReference type="GO" id="GO:0006508">
    <property type="term" value="P:proteolysis"/>
    <property type="evidence" value="ECO:0007669"/>
    <property type="project" value="UniProtKB-KW"/>
</dbReference>
<keyword evidence="2 3" id="KW-0479">Metal-binding</keyword>
<feature type="binding site" evidence="2">
    <location>
        <position position="101"/>
    </location>
    <ligand>
        <name>Zn(2+)</name>
        <dbReference type="ChEBI" id="CHEBI:29105"/>
        <note>catalytic</note>
    </ligand>
</feature>
<dbReference type="EMBL" id="CATQJA010002659">
    <property type="protein sequence ID" value="CAJ0580059.1"/>
    <property type="molecule type" value="Genomic_DNA"/>
</dbReference>
<comment type="caution">
    <text evidence="6">The sequence shown here is derived from an EMBL/GenBank/DDBJ whole genome shotgun (WGS) entry which is preliminary data.</text>
</comment>
<reference evidence="6" key="1">
    <citation type="submission" date="2023-06" db="EMBL/GenBank/DDBJ databases">
        <authorList>
            <person name="Delattre M."/>
        </authorList>
    </citation>
    <scope>NUCLEOTIDE SEQUENCE</scope>
    <source>
        <strain evidence="6">AF72</strain>
    </source>
</reference>
<dbReference type="Gene3D" id="3.40.390.10">
    <property type="entry name" value="Collagenase (Catalytic Domain)"/>
    <property type="match status" value="1"/>
</dbReference>
<dbReference type="CDD" id="cd04280">
    <property type="entry name" value="ZnMc_astacin_like"/>
    <property type="match status" value="1"/>
</dbReference>